<gene>
    <name evidence="3" type="ORF">PXEA_LOCUS21400</name>
</gene>
<dbReference type="AlphaFoldDB" id="A0A448X4N9"/>
<keyword evidence="1" id="KW-0812">Transmembrane</keyword>
<keyword evidence="4" id="KW-1185">Reference proteome</keyword>
<dbReference type="OrthoDB" id="6264453at2759"/>
<dbReference type="Proteomes" id="UP000784294">
    <property type="component" value="Unassembled WGS sequence"/>
</dbReference>
<keyword evidence="1" id="KW-0472">Membrane</keyword>
<evidence type="ECO:0000313" key="3">
    <source>
        <dbReference type="EMBL" id="VEL27960.1"/>
    </source>
</evidence>
<proteinExistence type="predicted"/>
<feature type="signal peptide" evidence="2">
    <location>
        <begin position="1"/>
        <end position="31"/>
    </location>
</feature>
<evidence type="ECO:0000313" key="4">
    <source>
        <dbReference type="Proteomes" id="UP000784294"/>
    </source>
</evidence>
<sequence>MTPRSPRFVTAAAAATAAMLGLLLLLPSAWAVTLEEARKNPKQYILYEEAPFNIGMHVGLAMLVTYGALTFLVIFIAVVSKLVQKRSKRQ</sequence>
<evidence type="ECO:0000256" key="1">
    <source>
        <dbReference type="SAM" id="Phobius"/>
    </source>
</evidence>
<comment type="caution">
    <text evidence="3">The sequence shown here is derived from an EMBL/GenBank/DDBJ whole genome shotgun (WGS) entry which is preliminary data.</text>
</comment>
<keyword evidence="1" id="KW-1133">Transmembrane helix</keyword>
<dbReference type="EMBL" id="CAAALY010091294">
    <property type="protein sequence ID" value="VEL27960.1"/>
    <property type="molecule type" value="Genomic_DNA"/>
</dbReference>
<keyword evidence="2" id="KW-0732">Signal</keyword>
<protein>
    <submittedName>
        <fullName evidence="3">Uncharacterized protein</fullName>
    </submittedName>
</protein>
<accession>A0A448X4N9</accession>
<name>A0A448X4N9_9PLAT</name>
<feature type="chain" id="PRO_5019445514" evidence="2">
    <location>
        <begin position="32"/>
        <end position="90"/>
    </location>
</feature>
<evidence type="ECO:0000256" key="2">
    <source>
        <dbReference type="SAM" id="SignalP"/>
    </source>
</evidence>
<reference evidence="3" key="1">
    <citation type="submission" date="2018-11" db="EMBL/GenBank/DDBJ databases">
        <authorList>
            <consortium name="Pathogen Informatics"/>
        </authorList>
    </citation>
    <scope>NUCLEOTIDE SEQUENCE</scope>
</reference>
<organism evidence="3 4">
    <name type="scientific">Protopolystoma xenopodis</name>
    <dbReference type="NCBI Taxonomy" id="117903"/>
    <lineage>
        <taxon>Eukaryota</taxon>
        <taxon>Metazoa</taxon>
        <taxon>Spiralia</taxon>
        <taxon>Lophotrochozoa</taxon>
        <taxon>Platyhelminthes</taxon>
        <taxon>Monogenea</taxon>
        <taxon>Polyopisthocotylea</taxon>
        <taxon>Polystomatidea</taxon>
        <taxon>Polystomatidae</taxon>
        <taxon>Protopolystoma</taxon>
    </lineage>
</organism>
<feature type="transmembrane region" description="Helical" evidence="1">
    <location>
        <begin position="55"/>
        <end position="79"/>
    </location>
</feature>